<dbReference type="EMBL" id="MCFH01000022">
    <property type="protein sequence ID" value="ORX50083.1"/>
    <property type="molecule type" value="Genomic_DNA"/>
</dbReference>
<comment type="caution">
    <text evidence="2">The sequence shown here is derived from an EMBL/GenBank/DDBJ whole genome shotgun (WGS) entry which is preliminary data.</text>
</comment>
<dbReference type="AlphaFoldDB" id="A0A1Y1V8Y0"/>
<accession>A0A1Y1V8Y0</accession>
<dbReference type="Proteomes" id="UP000193719">
    <property type="component" value="Unassembled WGS sequence"/>
</dbReference>
<evidence type="ECO:0000313" key="2">
    <source>
        <dbReference type="EMBL" id="ORX50083.1"/>
    </source>
</evidence>
<reference evidence="2 3" key="1">
    <citation type="submission" date="2016-08" db="EMBL/GenBank/DDBJ databases">
        <title>Genomes of anaerobic fungi encode conserved fungal cellulosomes for biomass hydrolysis.</title>
        <authorList>
            <consortium name="DOE Joint Genome Institute"/>
            <person name="Haitjema C.H."/>
            <person name="Gilmore S.P."/>
            <person name="Henske J.K."/>
            <person name="Solomon K.V."/>
            <person name="De Groot R."/>
            <person name="Kuo A."/>
            <person name="Mondo S.J."/>
            <person name="Salamov A.A."/>
            <person name="Labutti K."/>
            <person name="Zhao Z."/>
            <person name="Chiniquy J."/>
            <person name="Barry K."/>
            <person name="Brewer H.M."/>
            <person name="Purvine S.O."/>
            <person name="Wright A.T."/>
            <person name="Boxma B."/>
            <person name="Van Alen T."/>
            <person name="Hackstein J.H."/>
            <person name="Baker S.E."/>
            <person name="Grigoriev I.V."/>
            <person name="O'Malley M.A."/>
        </authorList>
    </citation>
    <scope>NUCLEOTIDE SEQUENCE [LARGE SCALE GENOMIC DNA]</scope>
    <source>
        <strain evidence="3">finn</strain>
    </source>
</reference>
<feature type="compositionally biased region" description="Low complexity" evidence="1">
    <location>
        <begin position="143"/>
        <end position="158"/>
    </location>
</feature>
<feature type="region of interest" description="Disordered" evidence="1">
    <location>
        <begin position="257"/>
        <end position="320"/>
    </location>
</feature>
<evidence type="ECO:0000256" key="1">
    <source>
        <dbReference type="SAM" id="MobiDB-lite"/>
    </source>
</evidence>
<reference evidence="2 3" key="2">
    <citation type="submission" date="2016-08" db="EMBL/GenBank/DDBJ databases">
        <title>Pervasive Adenine N6-methylation of Active Genes in Fungi.</title>
        <authorList>
            <consortium name="DOE Joint Genome Institute"/>
            <person name="Mondo S.J."/>
            <person name="Dannebaum R.O."/>
            <person name="Kuo R.C."/>
            <person name="Labutti K."/>
            <person name="Haridas S."/>
            <person name="Kuo A."/>
            <person name="Salamov A."/>
            <person name="Ahrendt S.R."/>
            <person name="Lipzen A."/>
            <person name="Sullivan W."/>
            <person name="Andreopoulos W.B."/>
            <person name="Clum A."/>
            <person name="Lindquist E."/>
            <person name="Daum C."/>
            <person name="Ramamoorthy G.K."/>
            <person name="Gryganskyi A."/>
            <person name="Culley D."/>
            <person name="Magnuson J.K."/>
            <person name="James T.Y."/>
            <person name="O'Malley M.A."/>
            <person name="Stajich J.E."/>
            <person name="Spatafora J.W."/>
            <person name="Visel A."/>
            <person name="Grigoriev I.V."/>
        </authorList>
    </citation>
    <scope>NUCLEOTIDE SEQUENCE [LARGE SCALE GENOMIC DNA]</scope>
    <source>
        <strain evidence="3">finn</strain>
    </source>
</reference>
<evidence type="ECO:0000313" key="3">
    <source>
        <dbReference type="Proteomes" id="UP000193719"/>
    </source>
</evidence>
<organism evidence="2 3">
    <name type="scientific">Piromyces finnis</name>
    <dbReference type="NCBI Taxonomy" id="1754191"/>
    <lineage>
        <taxon>Eukaryota</taxon>
        <taxon>Fungi</taxon>
        <taxon>Fungi incertae sedis</taxon>
        <taxon>Chytridiomycota</taxon>
        <taxon>Chytridiomycota incertae sedis</taxon>
        <taxon>Neocallimastigomycetes</taxon>
        <taxon>Neocallimastigales</taxon>
        <taxon>Neocallimastigaceae</taxon>
        <taxon>Piromyces</taxon>
    </lineage>
</organism>
<sequence>MLLSLCTGKKYLKNKHKYHNEVEDDFDEESMAQVIFQQKYIDLPAHPQFDNELENKNKTKGITIYVGGQLTPAIPPNLNYSNRNSGDMNFCQESYDFDNAAINDEAPPIKPRNESCGQKILDNLSPTSVGEDRKSIISHRRYSSQINRLSNSSSSSYSHHQDYSRRYSAGPDNSFYGKATEQDYYNNNYDNDIIEMNNTSYKPNNNEDISQSILRRHENQNLTSIMEENINENNVNSHDVPYDMSNMKISVNEINENINNNDNDYSERRENSSSSSSTSTSSSKESSSKTYDSNKYSSSGSVTEESGTTQSVTETSDTEISEMLSKYSKTMNNNDYNTNSGLNNDTTLKDMPNPINKINNEEIPTLNNKDNDTIENDIDTMNSMEKLKYIEYSYDRFMGNALPSVATNKEDYTNQPNTKITENLNEYSLQDESSLFDEAPREIKATYPIPSPKKKIKLLIFGTRDSWYIQYENGEEAWNNIPTFLQWRLEVQKKIYPNVLVTWLSMSSDGWCWFVRFADGSIAWRTTIVSLHLLLEKHHTNGTVSKVIFCRNNRWVVIFCDGQVAYNEIPYSLEYELKKYPHHIQDVTISGRKEWIIKRSVVINEDYDNREHQKSYSVLRNGYYTWSSGLSSFLQDNLIHRNKNIKNIILCSGTSKSYFLQYNNYHSAFRHHMTLTNEINNFKEGRKPYLNPYSIRFSTHTVSVHIKTDTNVRDLVRGVKSKSISFDQLPVLRVIQDPRDGRWWALDNYWLWVLKEAGIRRVSVEILPWTREFLKRVRGKWDVTVINEDYNSYDY</sequence>
<gene>
    <name evidence="2" type="ORF">BCR36DRAFT_327642</name>
</gene>
<proteinExistence type="predicted"/>
<feature type="compositionally biased region" description="Low complexity" evidence="1">
    <location>
        <begin position="272"/>
        <end position="315"/>
    </location>
</feature>
<protein>
    <submittedName>
        <fullName evidence="2">Uncharacterized protein</fullName>
    </submittedName>
</protein>
<dbReference type="OrthoDB" id="2134004at2759"/>
<name>A0A1Y1V8Y0_9FUNG</name>
<feature type="region of interest" description="Disordered" evidence="1">
    <location>
        <begin position="110"/>
        <end position="179"/>
    </location>
</feature>
<keyword evidence="3" id="KW-1185">Reference proteome</keyword>